<protein>
    <recommendedName>
        <fullName evidence="9">1,3-beta-glucanosyltransferase</fullName>
        <ecNumber evidence="9">2.4.1.-</ecNumber>
    </recommendedName>
</protein>
<evidence type="ECO:0000259" key="10">
    <source>
        <dbReference type="SMART" id="SM00768"/>
    </source>
</evidence>
<dbReference type="EMBL" id="JAEUBE010000084">
    <property type="protein sequence ID" value="KAH3670896.1"/>
    <property type="molecule type" value="Genomic_DNA"/>
</dbReference>
<comment type="subcellular location">
    <subcellularLocation>
        <location evidence="1">Cell envelope</location>
    </subcellularLocation>
    <subcellularLocation>
        <location evidence="9">Cell membrane</location>
        <topology evidence="9">Lipid-anchor</topology>
        <topology evidence="9">GPI-anchor</topology>
    </subcellularLocation>
    <subcellularLocation>
        <location evidence="2">Membrane</location>
        <topology evidence="2">Lipid-anchor</topology>
        <topology evidence="2">GPI-anchor</topology>
    </subcellularLocation>
</comment>
<dbReference type="SMART" id="SM00768">
    <property type="entry name" value="X8"/>
    <property type="match status" value="1"/>
</dbReference>
<evidence type="ECO:0000256" key="9">
    <source>
        <dbReference type="RuleBase" id="RU361209"/>
    </source>
</evidence>
<evidence type="ECO:0000256" key="3">
    <source>
        <dbReference type="ARBA" id="ARBA00022622"/>
    </source>
</evidence>
<dbReference type="Gene3D" id="1.20.58.1040">
    <property type="match status" value="1"/>
</dbReference>
<keyword evidence="3 9" id="KW-0336">GPI-anchor</keyword>
<evidence type="ECO:0000256" key="7">
    <source>
        <dbReference type="ARBA" id="ARBA00023180"/>
    </source>
</evidence>
<dbReference type="OrthoDB" id="3994632at2759"/>
<dbReference type="Gene3D" id="3.20.20.80">
    <property type="entry name" value="Glycosidases"/>
    <property type="match status" value="1"/>
</dbReference>
<organism evidence="11 12">
    <name type="scientific">Ogataea philodendri</name>
    <dbReference type="NCBI Taxonomy" id="1378263"/>
    <lineage>
        <taxon>Eukaryota</taxon>
        <taxon>Fungi</taxon>
        <taxon>Dikarya</taxon>
        <taxon>Ascomycota</taxon>
        <taxon>Saccharomycotina</taxon>
        <taxon>Pichiomycetes</taxon>
        <taxon>Pichiales</taxon>
        <taxon>Pichiaceae</taxon>
        <taxon>Ogataea</taxon>
    </lineage>
</organism>
<comment type="function">
    <text evidence="9">Splits internally a 1,3-beta-glucan molecule and transfers the newly generated reducing end (the donor) to the non-reducing end of another 1,3-beta-glucan molecule (the acceptor) forming a 1,3-beta linkage, resulting in the elongation of 1,3-beta-glucan chains in the cell wall.</text>
</comment>
<keyword evidence="4" id="KW-0732">Signal</keyword>
<reference evidence="11" key="2">
    <citation type="submission" date="2021-01" db="EMBL/GenBank/DDBJ databases">
        <authorList>
            <person name="Schikora-Tamarit M.A."/>
        </authorList>
    </citation>
    <scope>NUCLEOTIDE SEQUENCE</scope>
    <source>
        <strain evidence="11">CBS6075</strain>
    </source>
</reference>
<dbReference type="EC" id="2.4.1.-" evidence="9"/>
<dbReference type="PANTHER" id="PTHR31468:SF2">
    <property type="entry name" value="1,3-BETA-GLUCANOSYLTRANSFERASE GAS1"/>
    <property type="match status" value="1"/>
</dbReference>
<proteinExistence type="inferred from homology"/>
<dbReference type="GeneID" id="70232575"/>
<evidence type="ECO:0000256" key="2">
    <source>
        <dbReference type="ARBA" id="ARBA00004589"/>
    </source>
</evidence>
<comment type="caution">
    <text evidence="11">The sequence shown here is derived from an EMBL/GenBank/DDBJ whole genome shotgun (WGS) entry which is preliminary data.</text>
</comment>
<reference evidence="11" key="1">
    <citation type="journal article" date="2021" name="Open Biol.">
        <title>Shared evolutionary footprints suggest mitochondrial oxidative damage underlies multiple complex I losses in fungi.</title>
        <authorList>
            <person name="Schikora-Tamarit M.A."/>
            <person name="Marcet-Houben M."/>
            <person name="Nosek J."/>
            <person name="Gabaldon T."/>
        </authorList>
    </citation>
    <scope>NUCLEOTIDE SEQUENCE</scope>
    <source>
        <strain evidence="11">CBS6075</strain>
    </source>
</reference>
<dbReference type="AlphaFoldDB" id="A0A9P8TAA3"/>
<keyword evidence="7" id="KW-0325">Glycoprotein</keyword>
<dbReference type="GO" id="GO:0042124">
    <property type="term" value="F:1,3-beta-glucanosyltransferase activity"/>
    <property type="evidence" value="ECO:0007669"/>
    <property type="project" value="TreeGrafter"/>
</dbReference>
<comment type="similarity">
    <text evidence="9">Belongs to the glycosyl hydrolase 72 family.</text>
</comment>
<sequence>MLAAIAVVDADMRSFLPAILNPLVVENGHRFERPAIEIRNRSMVYSTNGSIFHPPNAISVLQHDAVLDLGRKYIQSSQKDYFVVRLGAIKNSTWNTQLYEDFTTVIDNAHYFHNLLGFTIESALDEPNLPFFKAAVRDMKRYMSRNKMRRIPVGLELNSQLNTTTDQYLGCNTPYPVDFYFSQNGLSFPTPKQGPCPTNMSICTTTLPHTPRSARCDCIMSALHCMINPVVAKQGINELDRFCDTVYCGSIENDVTTGRYGIFASCSNLQKHSIALNLYYTFHGNQSYYCQANGLGTLVAHNYSIENYQQLQDYNGKSCKQEIMDDWSRFLVGRPRKQMITSNERDNVNEDIDNDDFDRVPNSAPALKYTNGLNLLLMLLIFSI</sequence>
<evidence type="ECO:0000256" key="6">
    <source>
        <dbReference type="ARBA" id="ARBA00023157"/>
    </source>
</evidence>
<keyword evidence="9" id="KW-0808">Transferase</keyword>
<name>A0A9P8TAA3_9ASCO</name>
<keyword evidence="12" id="KW-1185">Reference proteome</keyword>
<dbReference type="InterPro" id="IPR004886">
    <property type="entry name" value="Glucanosyltransferase"/>
</dbReference>
<dbReference type="Proteomes" id="UP000769157">
    <property type="component" value="Unassembled WGS sequence"/>
</dbReference>
<feature type="domain" description="X8" evidence="10">
    <location>
        <begin position="223"/>
        <end position="321"/>
    </location>
</feature>
<dbReference type="InterPro" id="IPR012946">
    <property type="entry name" value="X8"/>
</dbReference>
<dbReference type="GO" id="GO:0005886">
    <property type="term" value="C:plasma membrane"/>
    <property type="evidence" value="ECO:0007669"/>
    <property type="project" value="UniProtKB-SubCell"/>
</dbReference>
<evidence type="ECO:0000313" key="11">
    <source>
        <dbReference type="EMBL" id="KAH3670896.1"/>
    </source>
</evidence>
<keyword evidence="8 9" id="KW-0449">Lipoprotein</keyword>
<keyword evidence="6" id="KW-1015">Disulfide bond</keyword>
<keyword evidence="5 9" id="KW-0472">Membrane</keyword>
<evidence type="ECO:0000256" key="5">
    <source>
        <dbReference type="ARBA" id="ARBA00023136"/>
    </source>
</evidence>
<dbReference type="Pfam" id="PF03198">
    <property type="entry name" value="Glyco_hydro_72"/>
    <property type="match status" value="1"/>
</dbReference>
<gene>
    <name evidence="11" type="ORF">OGAPHI_000607</name>
</gene>
<evidence type="ECO:0000256" key="1">
    <source>
        <dbReference type="ARBA" id="ARBA00004196"/>
    </source>
</evidence>
<evidence type="ECO:0000256" key="8">
    <source>
        <dbReference type="ARBA" id="ARBA00023288"/>
    </source>
</evidence>
<evidence type="ECO:0000313" key="12">
    <source>
        <dbReference type="Proteomes" id="UP000769157"/>
    </source>
</evidence>
<dbReference type="GO" id="GO:0071970">
    <property type="term" value="P:fungal-type cell wall (1-&gt;3)-beta-D-glucan biosynthetic process"/>
    <property type="evidence" value="ECO:0007669"/>
    <property type="project" value="TreeGrafter"/>
</dbReference>
<dbReference type="RefSeq" id="XP_046064264.1">
    <property type="nucleotide sequence ID" value="XM_046207339.1"/>
</dbReference>
<accession>A0A9P8TAA3</accession>
<dbReference type="GO" id="GO:0098552">
    <property type="term" value="C:side of membrane"/>
    <property type="evidence" value="ECO:0007669"/>
    <property type="project" value="UniProtKB-KW"/>
</dbReference>
<dbReference type="Pfam" id="PF07983">
    <property type="entry name" value="X8"/>
    <property type="match status" value="1"/>
</dbReference>
<dbReference type="PANTHER" id="PTHR31468">
    <property type="entry name" value="1,3-BETA-GLUCANOSYLTRANSFERASE GAS1"/>
    <property type="match status" value="1"/>
</dbReference>
<evidence type="ECO:0000256" key="4">
    <source>
        <dbReference type="ARBA" id="ARBA00022729"/>
    </source>
</evidence>
<dbReference type="GO" id="GO:0031505">
    <property type="term" value="P:fungal-type cell wall organization"/>
    <property type="evidence" value="ECO:0007669"/>
    <property type="project" value="TreeGrafter"/>
</dbReference>